<evidence type="ECO:0000256" key="1">
    <source>
        <dbReference type="ARBA" id="ARBA00006464"/>
    </source>
</evidence>
<reference evidence="4 5" key="1">
    <citation type="journal article" date="2015" name="Nat. Commun.">
        <title>Production of butyrate from lysine and the Amadori product fructoselysine by a human gut commensal.</title>
        <authorList>
            <person name="Bui T.P."/>
            <person name="Ritari J."/>
            <person name="Boeren S."/>
            <person name="de Waard P."/>
            <person name="Plugge C.M."/>
            <person name="de Vos W.M."/>
        </authorList>
    </citation>
    <scope>NUCLEOTIDE SEQUENCE [LARGE SCALE GENOMIC DNA]</scope>
    <source>
        <strain evidence="4 5">AF211</strain>
    </source>
</reference>
<keyword evidence="5" id="KW-1185">Reference proteome</keyword>
<evidence type="ECO:0000256" key="2">
    <source>
        <dbReference type="SAM" id="Phobius"/>
    </source>
</evidence>
<dbReference type="Pfam" id="PF02397">
    <property type="entry name" value="Bac_transf"/>
    <property type="match status" value="1"/>
</dbReference>
<dbReference type="GO" id="GO:0047360">
    <property type="term" value="F:undecaprenyl-phosphate galactose phosphotransferase activity"/>
    <property type="evidence" value="ECO:0007669"/>
    <property type="project" value="UniProtKB-EC"/>
</dbReference>
<sequence length="227" mass="25689">MENAAVQERAQAPHMLTGAQRFYIGVKRAADVALSLLGLVLLSPVLLAIGIAIVLDDGFPVLFTQRRVGRGKRPFRILKFRTMKSDTPHDKPTHLLEHPEQYITRVGKVLRKTSLDELPQLLNILTGSLHIVSYRPSLYNQTDLIRERDRCGLHQLRPGLTGWAQIHGRDELEIQEKAALDRYYLEHLGPAIDLKCFFGTFLAVFRQSGVVEGGTGAMERRDRKETR</sequence>
<feature type="domain" description="Bacterial sugar transferase" evidence="3">
    <location>
        <begin position="27"/>
        <end position="205"/>
    </location>
</feature>
<dbReference type="EC" id="2.7.8.6" evidence="4"/>
<keyword evidence="2" id="KW-1133">Transmembrane helix</keyword>
<dbReference type="PATRIC" id="fig|1297617.4.peg.3083"/>
<dbReference type="PANTHER" id="PTHR30576:SF10">
    <property type="entry name" value="SLL5057 PROTEIN"/>
    <property type="match status" value="1"/>
</dbReference>
<dbReference type="STRING" id="1297617.IB211_03004c"/>
<dbReference type="KEGG" id="ibu:IB211_03004c"/>
<keyword evidence="2" id="KW-0812">Transmembrane</keyword>
<dbReference type="eggNOG" id="COG2148">
    <property type="taxonomic scope" value="Bacteria"/>
</dbReference>
<dbReference type="AlphaFoldDB" id="A0A0S2W7V1"/>
<gene>
    <name evidence="4" type="ORF">IB211_03004c</name>
</gene>
<keyword evidence="2" id="KW-0472">Membrane</keyword>
<dbReference type="RefSeq" id="WP_082636124.1">
    <property type="nucleotide sequence ID" value="NZ_CAUFHD010000004.1"/>
</dbReference>
<reference evidence="5" key="2">
    <citation type="submission" date="2015-04" db="EMBL/GenBank/DDBJ databases">
        <title>A butyrogenic pathway from the amino acid lysine in a human gut commensal.</title>
        <authorList>
            <person name="de Vos W.M."/>
            <person name="Bui N.T.P."/>
            <person name="Plugge C.M."/>
            <person name="Ritari J."/>
        </authorList>
    </citation>
    <scope>NUCLEOTIDE SEQUENCE [LARGE SCALE GENOMIC DNA]</scope>
    <source>
        <strain evidence="5">AF211</strain>
    </source>
</reference>
<keyword evidence="4" id="KW-0808">Transferase</keyword>
<dbReference type="PANTHER" id="PTHR30576">
    <property type="entry name" value="COLANIC BIOSYNTHESIS UDP-GLUCOSE LIPID CARRIER TRANSFERASE"/>
    <property type="match status" value="1"/>
</dbReference>
<evidence type="ECO:0000313" key="5">
    <source>
        <dbReference type="Proteomes" id="UP000064844"/>
    </source>
</evidence>
<evidence type="ECO:0000313" key="4">
    <source>
        <dbReference type="EMBL" id="ALP95395.1"/>
    </source>
</evidence>
<dbReference type="Proteomes" id="UP000064844">
    <property type="component" value="Chromosome"/>
</dbReference>
<dbReference type="EMBL" id="CP011307">
    <property type="protein sequence ID" value="ALP95395.1"/>
    <property type="molecule type" value="Genomic_DNA"/>
</dbReference>
<feature type="transmembrane region" description="Helical" evidence="2">
    <location>
        <begin position="32"/>
        <end position="55"/>
    </location>
</feature>
<organism evidence="4 5">
    <name type="scientific">Intestinimonas butyriciproducens</name>
    <dbReference type="NCBI Taxonomy" id="1297617"/>
    <lineage>
        <taxon>Bacteria</taxon>
        <taxon>Bacillati</taxon>
        <taxon>Bacillota</taxon>
        <taxon>Clostridia</taxon>
        <taxon>Eubacteriales</taxon>
        <taxon>Intestinimonas</taxon>
    </lineage>
</organism>
<name>A0A0S2W7V1_9FIRM</name>
<dbReference type="InterPro" id="IPR003362">
    <property type="entry name" value="Bact_transf"/>
</dbReference>
<protein>
    <submittedName>
        <fullName evidence="4">Undecaprenyl-phosphate galactosephosphotransferase</fullName>
        <ecNumber evidence="4">2.7.8.6</ecNumber>
    </submittedName>
</protein>
<comment type="similarity">
    <text evidence="1">Belongs to the bacterial sugar transferase family.</text>
</comment>
<accession>A0A0S2W7V1</accession>
<proteinExistence type="inferred from homology"/>
<evidence type="ECO:0000259" key="3">
    <source>
        <dbReference type="Pfam" id="PF02397"/>
    </source>
</evidence>